<sequence length="739" mass="81592">MSVSLLGVVGLQLYWINDAIKVKQEQFDRSVNEALTKVIDRLETQEAVSVVAHNMAALNKPDAATDKLPTPARQEKARTRVVLKPSKKSPAATATTAASNPAPVEIYQLEPVAAAGKAKEKEAKVKGAAGKEQPRYTVASAASIGSAPRAGIKGMVGTADSIPGKSRLYRWQVDSATTVTIGKAYDSLPPSNFRMTITPPDTTHVAFLREGRVYLKQKSASEDPQYKRKDIVQFKQIPDAATTVYRLQNQPVAVSVDTLRHLALKLNEMKALQELPVSFQPGDISSITVRNDSIFILQKDKATQHFFKRTTTPQATGSSPSWRETFSTAAGKPIHNAVSLPAPTSVKPAKQVAAAHAPASTIRPANIEKIEVKKDKLNDVVQQMVVEYVAKDTPLQERLNLHNLQALLKAELQQQGIALDFGYWVVSGGSDTVAMHQVNAVQDLSLPKYEASLFPNDIFEKSDYLGLYFPNSKAYALKGLWGMLALSVLFTGVIIATFGTTIHIIYKQKKLSEMKNDFINNMTHEFKTPIATISLATDAIANPKVFEQPEKIKYYTGIIREENKRMNAQVENVLQIAQLEKNEFRMNLQPVDVHALARKAVESIQLQVAQRLGQITMQLDALQHELRLDEVHLYNVICNLLDNANKYSPASPDICLVTRNVPEGLLIAVEDKGIGMSKDTQQRVFEKFYRVPTGNLHNVKGFGLGLSYVKAIVQAHHGEIKLRSELGKGSRFEIFLPFA</sequence>
<dbReference type="Pfam" id="PF02518">
    <property type="entry name" value="HATPase_c"/>
    <property type="match status" value="1"/>
</dbReference>
<evidence type="ECO:0000256" key="1">
    <source>
        <dbReference type="ARBA" id="ARBA00000085"/>
    </source>
</evidence>
<dbReference type="SUPFAM" id="SSF47384">
    <property type="entry name" value="Homodimeric domain of signal transducing histidine kinase"/>
    <property type="match status" value="1"/>
</dbReference>
<dbReference type="InterPro" id="IPR050736">
    <property type="entry name" value="Sensor_HK_Regulatory"/>
</dbReference>
<dbReference type="Gene3D" id="3.30.565.10">
    <property type="entry name" value="Histidine kinase-like ATPase, C-terminal domain"/>
    <property type="match status" value="1"/>
</dbReference>
<dbReference type="InterPro" id="IPR004358">
    <property type="entry name" value="Sig_transdc_His_kin-like_C"/>
</dbReference>
<evidence type="ECO:0000259" key="8">
    <source>
        <dbReference type="PROSITE" id="PS50109"/>
    </source>
</evidence>
<evidence type="ECO:0000313" key="10">
    <source>
        <dbReference type="Proteomes" id="UP000182491"/>
    </source>
</evidence>
<dbReference type="OrthoDB" id="1933776at2"/>
<dbReference type="Pfam" id="PF00512">
    <property type="entry name" value="HisKA"/>
    <property type="match status" value="1"/>
</dbReference>
<dbReference type="AlphaFoldDB" id="A0A1I7KI23"/>
<dbReference type="SMART" id="SM00387">
    <property type="entry name" value="HATPase_c"/>
    <property type="match status" value="1"/>
</dbReference>
<keyword evidence="5 9" id="KW-0418">Kinase</keyword>
<keyword evidence="10" id="KW-1185">Reference proteome</keyword>
<organism evidence="9 10">
    <name type="scientific">Pontibacter akesuensis</name>
    <dbReference type="NCBI Taxonomy" id="388950"/>
    <lineage>
        <taxon>Bacteria</taxon>
        <taxon>Pseudomonadati</taxon>
        <taxon>Bacteroidota</taxon>
        <taxon>Cytophagia</taxon>
        <taxon>Cytophagales</taxon>
        <taxon>Hymenobacteraceae</taxon>
        <taxon>Pontibacter</taxon>
    </lineage>
</organism>
<dbReference type="GO" id="GO:0000155">
    <property type="term" value="F:phosphorelay sensor kinase activity"/>
    <property type="evidence" value="ECO:0007669"/>
    <property type="project" value="InterPro"/>
</dbReference>
<reference evidence="10" key="1">
    <citation type="submission" date="2016-10" db="EMBL/GenBank/DDBJ databases">
        <authorList>
            <person name="Varghese N."/>
        </authorList>
    </citation>
    <scope>NUCLEOTIDE SEQUENCE [LARGE SCALE GENOMIC DNA]</scope>
    <source>
        <strain evidence="10">DSM 18820</strain>
    </source>
</reference>
<dbReference type="EC" id="2.7.13.3" evidence="2"/>
<feature type="domain" description="Histidine kinase" evidence="8">
    <location>
        <begin position="521"/>
        <end position="739"/>
    </location>
</feature>
<feature type="transmembrane region" description="Helical" evidence="7">
    <location>
        <begin position="480"/>
        <end position="506"/>
    </location>
</feature>
<proteinExistence type="predicted"/>
<evidence type="ECO:0000256" key="4">
    <source>
        <dbReference type="ARBA" id="ARBA00022679"/>
    </source>
</evidence>
<evidence type="ECO:0000256" key="7">
    <source>
        <dbReference type="SAM" id="Phobius"/>
    </source>
</evidence>
<dbReference type="InterPro" id="IPR036890">
    <property type="entry name" value="HATPase_C_sf"/>
</dbReference>
<name>A0A1I7KI23_9BACT</name>
<dbReference type="PRINTS" id="PR00344">
    <property type="entry name" value="BCTRLSENSOR"/>
</dbReference>
<dbReference type="InterPro" id="IPR003594">
    <property type="entry name" value="HATPase_dom"/>
</dbReference>
<evidence type="ECO:0000256" key="3">
    <source>
        <dbReference type="ARBA" id="ARBA00022553"/>
    </source>
</evidence>
<evidence type="ECO:0000313" key="9">
    <source>
        <dbReference type="EMBL" id="SFU97088.1"/>
    </source>
</evidence>
<dbReference type="FunFam" id="3.30.565.10:FF:000006">
    <property type="entry name" value="Sensor histidine kinase WalK"/>
    <property type="match status" value="1"/>
</dbReference>
<evidence type="ECO:0000256" key="5">
    <source>
        <dbReference type="ARBA" id="ARBA00022777"/>
    </source>
</evidence>
<evidence type="ECO:0000256" key="2">
    <source>
        <dbReference type="ARBA" id="ARBA00012438"/>
    </source>
</evidence>
<keyword evidence="7" id="KW-0812">Transmembrane</keyword>
<evidence type="ECO:0000256" key="6">
    <source>
        <dbReference type="ARBA" id="ARBA00023012"/>
    </source>
</evidence>
<comment type="catalytic activity">
    <reaction evidence="1">
        <text>ATP + protein L-histidine = ADP + protein N-phospho-L-histidine.</text>
        <dbReference type="EC" id="2.7.13.3"/>
    </reaction>
</comment>
<gene>
    <name evidence="9" type="ORF">SAMN04487941_3769</name>
</gene>
<dbReference type="STRING" id="388950.GCA_001611675_03105"/>
<keyword evidence="4" id="KW-0808">Transferase</keyword>
<dbReference type="Gene3D" id="1.10.287.130">
    <property type="match status" value="1"/>
</dbReference>
<dbReference type="CDD" id="cd00082">
    <property type="entry name" value="HisKA"/>
    <property type="match status" value="1"/>
</dbReference>
<dbReference type="PANTHER" id="PTHR43711:SF1">
    <property type="entry name" value="HISTIDINE KINASE 1"/>
    <property type="match status" value="1"/>
</dbReference>
<keyword evidence="7" id="KW-1133">Transmembrane helix</keyword>
<keyword evidence="7" id="KW-0472">Membrane</keyword>
<dbReference type="InterPro" id="IPR036097">
    <property type="entry name" value="HisK_dim/P_sf"/>
</dbReference>
<keyword evidence="6" id="KW-0902">Two-component regulatory system</keyword>
<dbReference type="PROSITE" id="PS50109">
    <property type="entry name" value="HIS_KIN"/>
    <property type="match status" value="1"/>
</dbReference>
<dbReference type="SUPFAM" id="SSF55874">
    <property type="entry name" value="ATPase domain of HSP90 chaperone/DNA topoisomerase II/histidine kinase"/>
    <property type="match status" value="1"/>
</dbReference>
<dbReference type="Proteomes" id="UP000182491">
    <property type="component" value="Unassembled WGS sequence"/>
</dbReference>
<dbReference type="PANTHER" id="PTHR43711">
    <property type="entry name" value="TWO-COMPONENT HISTIDINE KINASE"/>
    <property type="match status" value="1"/>
</dbReference>
<keyword evidence="3" id="KW-0597">Phosphoprotein</keyword>
<dbReference type="InterPro" id="IPR005467">
    <property type="entry name" value="His_kinase_dom"/>
</dbReference>
<dbReference type="EMBL" id="FPCA01000005">
    <property type="protein sequence ID" value="SFU97088.1"/>
    <property type="molecule type" value="Genomic_DNA"/>
</dbReference>
<dbReference type="InterPro" id="IPR003661">
    <property type="entry name" value="HisK_dim/P_dom"/>
</dbReference>
<dbReference type="SMART" id="SM00388">
    <property type="entry name" value="HisKA"/>
    <property type="match status" value="1"/>
</dbReference>
<accession>A0A1I7KI23</accession>
<protein>
    <recommendedName>
        <fullName evidence="2">histidine kinase</fullName>
        <ecNumber evidence="2">2.7.13.3</ecNumber>
    </recommendedName>
</protein>